<dbReference type="Gene3D" id="3.30.70.330">
    <property type="match status" value="2"/>
</dbReference>
<dbReference type="InterPro" id="IPR036867">
    <property type="entry name" value="R3H_dom_sf"/>
</dbReference>
<dbReference type="InterPro" id="IPR012677">
    <property type="entry name" value="Nucleotide-bd_a/b_plait_sf"/>
</dbReference>
<dbReference type="SMART" id="SM00360">
    <property type="entry name" value="RRM"/>
    <property type="match status" value="1"/>
</dbReference>
<evidence type="ECO:0000259" key="3">
    <source>
        <dbReference type="PROSITE" id="PS50102"/>
    </source>
</evidence>
<feature type="domain" description="R3H" evidence="4">
    <location>
        <begin position="221"/>
        <end position="285"/>
    </location>
</feature>
<name>A0AAD5HE30_UMBRA</name>
<dbReference type="GeneID" id="75914495"/>
<dbReference type="Proteomes" id="UP001206595">
    <property type="component" value="Unassembled WGS sequence"/>
</dbReference>
<dbReference type="Pfam" id="PF00076">
    <property type="entry name" value="RRM_1"/>
    <property type="match status" value="1"/>
</dbReference>
<dbReference type="AlphaFoldDB" id="A0AAD5HE30"/>
<evidence type="ECO:0000313" key="6">
    <source>
        <dbReference type="Proteomes" id="UP001206595"/>
    </source>
</evidence>
<feature type="compositionally biased region" description="Polar residues" evidence="2">
    <location>
        <begin position="298"/>
        <end position="315"/>
    </location>
</feature>
<dbReference type="PROSITE" id="PS51061">
    <property type="entry name" value="R3H"/>
    <property type="match status" value="1"/>
</dbReference>
<feature type="compositionally biased region" description="Polar residues" evidence="2">
    <location>
        <begin position="336"/>
        <end position="352"/>
    </location>
</feature>
<feature type="region of interest" description="Disordered" evidence="2">
    <location>
        <begin position="159"/>
        <end position="217"/>
    </location>
</feature>
<reference evidence="5" key="1">
    <citation type="submission" date="2021-06" db="EMBL/GenBank/DDBJ databases">
        <authorList>
            <consortium name="DOE Joint Genome Institute"/>
            <person name="Mondo S.J."/>
            <person name="Amses K.R."/>
            <person name="Simmons D.R."/>
            <person name="Longcore J.E."/>
            <person name="Seto K."/>
            <person name="Alves G.H."/>
            <person name="Bonds A.E."/>
            <person name="Quandt C.A."/>
            <person name="Davis W.J."/>
            <person name="Chang Y."/>
            <person name="Letcher P.M."/>
            <person name="Powell M.J."/>
            <person name="Kuo A."/>
            <person name="Labutti K."/>
            <person name="Pangilinan J."/>
            <person name="Andreopoulos W."/>
            <person name="Tritt A."/>
            <person name="Riley R."/>
            <person name="Hundley H."/>
            <person name="Johnson J."/>
            <person name="Lipzen A."/>
            <person name="Barry K."/>
            <person name="Berbee M.L."/>
            <person name="Buchler N.E."/>
            <person name="Grigoriev I.V."/>
            <person name="Spatafora J.W."/>
            <person name="Stajich J.E."/>
            <person name="James T.Y."/>
        </authorList>
    </citation>
    <scope>NUCLEOTIDE SEQUENCE</scope>
    <source>
        <strain evidence="5">AG</strain>
    </source>
</reference>
<protein>
    <submittedName>
        <fullName evidence="5">Uncharacterized protein</fullName>
    </submittedName>
</protein>
<proteinExistence type="predicted"/>
<evidence type="ECO:0000256" key="1">
    <source>
        <dbReference type="PROSITE-ProRule" id="PRU00176"/>
    </source>
</evidence>
<sequence length="396" mass="44631">MNSPQRGSPRPSRHSSLREHRRHRGQSTIDRNAEADDEFMSASATPSPPGTPNTRYSGSNTPYSDPNDIIPTAIVIKNIPFSVKKDALMGILNSLDIPQPYAFNYHFDNGVFRGLAFANYRNSQETEVVVQALNGLELGGRKLRVEYKKVLPGQEKEMFYSSEDIPEPVNTPSSKLPGKKDRNYEKKELRHSPKPQANPDQNVRRSNAYNDEADGPLDLNHPDTLLFYDQLFQFRSDPSRDIFVYPKTTTANQRRIIHYLSDRLGLFHYSEGDGSERQLHVVKKPANAAQLRGDGVNRKTSQRGGRNRLRQSQSQDRIREADNGSPPRRENYRRSFISSSPLSDSTGSNTPNVVYPTRQPLGPSLDNNFASRIPPVTRKMSQLNLDAPSFEPAGLI</sequence>
<evidence type="ECO:0000259" key="4">
    <source>
        <dbReference type="PROSITE" id="PS51061"/>
    </source>
</evidence>
<feature type="compositionally biased region" description="Polar residues" evidence="2">
    <location>
        <begin position="198"/>
        <end position="209"/>
    </location>
</feature>
<feature type="compositionally biased region" description="Low complexity" evidence="2">
    <location>
        <begin position="1"/>
        <end position="10"/>
    </location>
</feature>
<dbReference type="GO" id="GO:0003723">
    <property type="term" value="F:RNA binding"/>
    <property type="evidence" value="ECO:0007669"/>
    <property type="project" value="UniProtKB-UniRule"/>
</dbReference>
<dbReference type="Gene3D" id="3.30.1370.50">
    <property type="entry name" value="R3H-like domain"/>
    <property type="match status" value="1"/>
</dbReference>
<dbReference type="InterPro" id="IPR000504">
    <property type="entry name" value="RRM_dom"/>
</dbReference>
<evidence type="ECO:0000313" key="5">
    <source>
        <dbReference type="EMBL" id="KAI8579614.1"/>
    </source>
</evidence>
<dbReference type="Pfam" id="PF01424">
    <property type="entry name" value="R3H"/>
    <property type="match status" value="1"/>
</dbReference>
<keyword evidence="6" id="KW-1185">Reference proteome</keyword>
<dbReference type="PROSITE" id="PS50102">
    <property type="entry name" value="RRM"/>
    <property type="match status" value="1"/>
</dbReference>
<dbReference type="EMBL" id="MU620919">
    <property type="protein sequence ID" value="KAI8579614.1"/>
    <property type="molecule type" value="Genomic_DNA"/>
</dbReference>
<dbReference type="SUPFAM" id="SSF82708">
    <property type="entry name" value="R3H domain"/>
    <property type="match status" value="1"/>
</dbReference>
<dbReference type="InterPro" id="IPR001374">
    <property type="entry name" value="R3H_dom"/>
</dbReference>
<feature type="compositionally biased region" description="Basic and acidic residues" evidence="2">
    <location>
        <begin position="178"/>
        <end position="191"/>
    </location>
</feature>
<gene>
    <name evidence="5" type="ORF">K450DRAFT_241828</name>
</gene>
<feature type="region of interest" description="Disordered" evidence="2">
    <location>
        <begin position="293"/>
        <end position="370"/>
    </location>
</feature>
<feature type="compositionally biased region" description="Basic and acidic residues" evidence="2">
    <location>
        <begin position="316"/>
        <end position="333"/>
    </location>
</feature>
<organism evidence="5 6">
    <name type="scientific">Umbelopsis ramanniana AG</name>
    <dbReference type="NCBI Taxonomy" id="1314678"/>
    <lineage>
        <taxon>Eukaryota</taxon>
        <taxon>Fungi</taxon>
        <taxon>Fungi incertae sedis</taxon>
        <taxon>Mucoromycota</taxon>
        <taxon>Mucoromycotina</taxon>
        <taxon>Umbelopsidomycetes</taxon>
        <taxon>Umbelopsidales</taxon>
        <taxon>Umbelopsidaceae</taxon>
        <taxon>Umbelopsis</taxon>
    </lineage>
</organism>
<feature type="compositionally biased region" description="Basic residues" evidence="2">
    <location>
        <begin position="11"/>
        <end position="25"/>
    </location>
</feature>
<feature type="domain" description="RRM" evidence="3">
    <location>
        <begin position="72"/>
        <end position="150"/>
    </location>
</feature>
<dbReference type="RefSeq" id="XP_051444618.1">
    <property type="nucleotide sequence ID" value="XM_051589150.1"/>
</dbReference>
<evidence type="ECO:0000256" key="2">
    <source>
        <dbReference type="SAM" id="MobiDB-lite"/>
    </source>
</evidence>
<accession>A0AAD5HE30</accession>
<comment type="caution">
    <text evidence="5">The sequence shown here is derived from an EMBL/GenBank/DDBJ whole genome shotgun (WGS) entry which is preliminary data.</text>
</comment>
<dbReference type="InterPro" id="IPR035979">
    <property type="entry name" value="RBD_domain_sf"/>
</dbReference>
<dbReference type="SUPFAM" id="SSF54928">
    <property type="entry name" value="RNA-binding domain, RBD"/>
    <property type="match status" value="1"/>
</dbReference>
<feature type="region of interest" description="Disordered" evidence="2">
    <location>
        <begin position="1"/>
        <end position="64"/>
    </location>
</feature>
<reference evidence="5" key="2">
    <citation type="journal article" date="2022" name="Proc. Natl. Acad. Sci. U.S.A.">
        <title>Diploid-dominant life cycles characterize the early evolution of Fungi.</title>
        <authorList>
            <person name="Amses K.R."/>
            <person name="Simmons D.R."/>
            <person name="Longcore J.E."/>
            <person name="Mondo S.J."/>
            <person name="Seto K."/>
            <person name="Jeronimo G.H."/>
            <person name="Bonds A.E."/>
            <person name="Quandt C.A."/>
            <person name="Davis W.J."/>
            <person name="Chang Y."/>
            <person name="Federici B.A."/>
            <person name="Kuo A."/>
            <person name="LaButti K."/>
            <person name="Pangilinan J."/>
            <person name="Andreopoulos W."/>
            <person name="Tritt A."/>
            <person name="Riley R."/>
            <person name="Hundley H."/>
            <person name="Johnson J."/>
            <person name="Lipzen A."/>
            <person name="Barry K."/>
            <person name="Lang B.F."/>
            <person name="Cuomo C.A."/>
            <person name="Buchler N.E."/>
            <person name="Grigoriev I.V."/>
            <person name="Spatafora J.W."/>
            <person name="Stajich J.E."/>
            <person name="James T.Y."/>
        </authorList>
    </citation>
    <scope>NUCLEOTIDE SEQUENCE</scope>
    <source>
        <strain evidence="5">AG</strain>
    </source>
</reference>
<feature type="compositionally biased region" description="Polar residues" evidence="2">
    <location>
        <begin position="53"/>
        <end position="64"/>
    </location>
</feature>
<keyword evidence="1" id="KW-0694">RNA-binding</keyword>